<reference evidence="2 3" key="1">
    <citation type="journal article" date="2014" name="Syst. Appl. Microbiol.">
        <title>Evidence for the existence of two new members of the family Chlamydiaceae and proposal of Chlamydia avium sp. nov. and Chlamydia gallinacea sp. nov.</title>
        <authorList>
            <person name="Sachse K."/>
            <person name="Laroucau K."/>
            <person name="Riege K."/>
            <person name="Wehner S."/>
            <person name="Dilcher M."/>
            <person name="Creasy H.H."/>
            <person name="Weidmann M."/>
            <person name="Myers G."/>
            <person name="Vorimore F."/>
            <person name="Vicari N."/>
            <person name="Magnino S."/>
            <person name="Liebler-Tenorio E."/>
            <person name="Ruettger A."/>
            <person name="Bavoil P.M."/>
            <person name="Hufert F.T."/>
            <person name="Rossello-Mora R."/>
            <person name="Marz M."/>
        </authorList>
    </citation>
    <scope>NUCLEOTIDE SEQUENCE [LARGE SCALE GENOMIC DNA]</scope>
    <source>
        <strain evidence="2 3">10DC88</strain>
    </source>
</reference>
<dbReference type="AlphaFoldDB" id="W8JMH1"/>
<keyword evidence="1" id="KW-0812">Transmembrane</keyword>
<dbReference type="STRING" id="1229831.M832_06260"/>
<feature type="transmembrane region" description="Helical" evidence="1">
    <location>
        <begin position="20"/>
        <end position="41"/>
    </location>
</feature>
<name>W8JMH1_9CHLA</name>
<sequence>MARSYIKILFSPGPKYSFSYSVLCIFLSILIFIPPLHWFLFPEAYTFFSKKTFLLKISF</sequence>
<dbReference type="Proteomes" id="UP000019433">
    <property type="component" value="Chromosome"/>
</dbReference>
<dbReference type="HOGENOM" id="CLU_2951862_0_0_0"/>
<protein>
    <submittedName>
        <fullName evidence="2">Uncharacterized protein</fullName>
    </submittedName>
</protein>
<proteinExistence type="predicted"/>
<dbReference type="KEGG" id="cav:M832_06260"/>
<evidence type="ECO:0000313" key="3">
    <source>
        <dbReference type="Proteomes" id="UP000019433"/>
    </source>
</evidence>
<dbReference type="EMBL" id="CP006571">
    <property type="protein sequence ID" value="AHK63489.1"/>
    <property type="molecule type" value="Genomic_DNA"/>
</dbReference>
<keyword evidence="1" id="KW-1133">Transmembrane helix</keyword>
<dbReference type="PATRIC" id="fig|1229831.3.peg.635"/>
<keyword evidence="1" id="KW-0472">Membrane</keyword>
<organism evidence="2 3">
    <name type="scientific">Chlamydia avium 10DC88</name>
    <dbReference type="NCBI Taxonomy" id="1229831"/>
    <lineage>
        <taxon>Bacteria</taxon>
        <taxon>Pseudomonadati</taxon>
        <taxon>Chlamydiota</taxon>
        <taxon>Chlamydiia</taxon>
        <taxon>Chlamydiales</taxon>
        <taxon>Chlamydiaceae</taxon>
        <taxon>Chlamydia/Chlamydophila group</taxon>
        <taxon>Chlamydia</taxon>
    </lineage>
</organism>
<accession>W8JMH1</accession>
<gene>
    <name evidence="2" type="ORF">M832_06260</name>
</gene>
<evidence type="ECO:0000256" key="1">
    <source>
        <dbReference type="SAM" id="Phobius"/>
    </source>
</evidence>
<evidence type="ECO:0000313" key="2">
    <source>
        <dbReference type="EMBL" id="AHK63489.1"/>
    </source>
</evidence>